<dbReference type="RefSeq" id="WP_182669788.1">
    <property type="nucleotide sequence ID" value="NZ_JACHTE010000007.1"/>
</dbReference>
<dbReference type="AlphaFoldDB" id="A0A7W3U517"/>
<comment type="caution">
    <text evidence="2">The sequence shown here is derived from an EMBL/GenBank/DDBJ whole genome shotgun (WGS) entry which is preliminary data.</text>
</comment>
<proteinExistence type="predicted"/>
<dbReference type="InterPro" id="IPR047589">
    <property type="entry name" value="DUF11_rpt"/>
</dbReference>
<dbReference type="EMBL" id="JACHTE010000007">
    <property type="protein sequence ID" value="MBB1089008.1"/>
    <property type="molecule type" value="Genomic_DNA"/>
</dbReference>
<evidence type="ECO:0000313" key="2">
    <source>
        <dbReference type="EMBL" id="MBB1089008.1"/>
    </source>
</evidence>
<name>A0A7W3U517_9GAMM</name>
<protein>
    <submittedName>
        <fullName evidence="2">DUF11 domain-containing protein</fullName>
    </submittedName>
</protein>
<gene>
    <name evidence="2" type="ORF">H4F99_10960</name>
</gene>
<dbReference type="Proteomes" id="UP000552587">
    <property type="component" value="Unassembled WGS sequence"/>
</dbReference>
<dbReference type="NCBIfam" id="TIGR01451">
    <property type="entry name" value="B_ant_repeat"/>
    <property type="match status" value="1"/>
</dbReference>
<reference evidence="2 3" key="1">
    <citation type="submission" date="2020-07" db="EMBL/GenBank/DDBJ databases">
        <authorList>
            <person name="Xu S."/>
            <person name="Li A."/>
        </authorList>
    </citation>
    <scope>NUCLEOTIDE SEQUENCE [LARGE SCALE GENOMIC DNA]</scope>
    <source>
        <strain evidence="2 3">SG-8</strain>
    </source>
</reference>
<dbReference type="InterPro" id="IPR001434">
    <property type="entry name" value="OmcB-like_DUF11"/>
</dbReference>
<dbReference type="Pfam" id="PF01345">
    <property type="entry name" value="DUF11"/>
    <property type="match status" value="1"/>
</dbReference>
<organism evidence="2 3">
    <name type="scientific">Marilutibacter penaei</name>
    <dbReference type="NCBI Taxonomy" id="2759900"/>
    <lineage>
        <taxon>Bacteria</taxon>
        <taxon>Pseudomonadati</taxon>
        <taxon>Pseudomonadota</taxon>
        <taxon>Gammaproteobacteria</taxon>
        <taxon>Lysobacterales</taxon>
        <taxon>Lysobacteraceae</taxon>
        <taxon>Marilutibacter</taxon>
    </lineage>
</organism>
<accession>A0A7W3U517</accession>
<sequence length="409" mass="41215">MGMDVRVTGVGREIAAAGWIGRALALLLLCMAWAQESRAQGMWEFATGQGGPTNSGPLTTPQTVAMRLNTDNPGGNTFTNAANPVSVTFSWSLVQGNDVPRFGANDFPNGTTVQGVPIFREWSLSSGSPVGASTLYSSGSAAGSGHDLTANAGLRTFATATRGAGANTTNRIRQADLTIAFSRPVTNPVLHLVGLGETNGTVNGLGYSVEFNRVSPTSATFTLLSGTNLAVTASQINNSRSDIDESCDSGAACGSVRVNGTFSTLVLRMFVRGDGTPGATYLGTNTGAGDSFGLGVSVPLVADLSITNTNTPGVNNDVDQAADTVVAGEPVTYTLVVRNGGPDVGDGAVLRNPAPTGVDCLSVTCDGATGGAACPGGLSVAALQSAAGVTLATLPPSSSLTFSLGCTVQ</sequence>
<feature type="domain" description="DUF11" evidence="1">
    <location>
        <begin position="317"/>
        <end position="391"/>
    </location>
</feature>
<keyword evidence="3" id="KW-1185">Reference proteome</keyword>
<evidence type="ECO:0000259" key="1">
    <source>
        <dbReference type="Pfam" id="PF01345"/>
    </source>
</evidence>
<evidence type="ECO:0000313" key="3">
    <source>
        <dbReference type="Proteomes" id="UP000552587"/>
    </source>
</evidence>